<sequence>MEKRNDIRSEAGVDEVSGVRDGDDNLGLSVPDPALVINIRVGSTGTSPIDGNRTRPCNRELFSTVRLENIHNRPTQKLNIKHNQSNMGGSWFNLVNESEHNPKDNIGGNDMNGNHSGVVDCFDPIQPGRDQSGDYQITANIKPIDLKSAPAESIGESGGEEHTGRPIGPSHKTRSKGKKKKNYNPMSLKLKDMVQSNNYKKSKKTENAKSTQLSPNKSNTSISVDIANTKTIGADVGF</sequence>
<dbReference type="Proteomes" id="UP001055811">
    <property type="component" value="Linkage Group LG01"/>
</dbReference>
<comment type="caution">
    <text evidence="1">The sequence shown here is derived from an EMBL/GenBank/DDBJ whole genome shotgun (WGS) entry which is preliminary data.</text>
</comment>
<keyword evidence="2" id="KW-1185">Reference proteome</keyword>
<protein>
    <submittedName>
        <fullName evidence="1">Uncharacterized protein</fullName>
    </submittedName>
</protein>
<gene>
    <name evidence="1" type="ORF">L2E82_04678</name>
</gene>
<proteinExistence type="predicted"/>
<reference evidence="1 2" key="2">
    <citation type="journal article" date="2022" name="Mol. Ecol. Resour.">
        <title>The genomes of chicory, endive, great burdock and yacon provide insights into Asteraceae paleo-polyploidization history and plant inulin production.</title>
        <authorList>
            <person name="Fan W."/>
            <person name="Wang S."/>
            <person name="Wang H."/>
            <person name="Wang A."/>
            <person name="Jiang F."/>
            <person name="Liu H."/>
            <person name="Zhao H."/>
            <person name="Xu D."/>
            <person name="Zhang Y."/>
        </authorList>
    </citation>
    <scope>NUCLEOTIDE SEQUENCE [LARGE SCALE GENOMIC DNA]</scope>
    <source>
        <strain evidence="2">cv. Punajuju</strain>
        <tissue evidence="1">Leaves</tissue>
    </source>
</reference>
<organism evidence="1 2">
    <name type="scientific">Cichorium intybus</name>
    <name type="common">Chicory</name>
    <dbReference type="NCBI Taxonomy" id="13427"/>
    <lineage>
        <taxon>Eukaryota</taxon>
        <taxon>Viridiplantae</taxon>
        <taxon>Streptophyta</taxon>
        <taxon>Embryophyta</taxon>
        <taxon>Tracheophyta</taxon>
        <taxon>Spermatophyta</taxon>
        <taxon>Magnoliopsida</taxon>
        <taxon>eudicotyledons</taxon>
        <taxon>Gunneridae</taxon>
        <taxon>Pentapetalae</taxon>
        <taxon>asterids</taxon>
        <taxon>campanulids</taxon>
        <taxon>Asterales</taxon>
        <taxon>Asteraceae</taxon>
        <taxon>Cichorioideae</taxon>
        <taxon>Cichorieae</taxon>
        <taxon>Cichoriinae</taxon>
        <taxon>Cichorium</taxon>
    </lineage>
</organism>
<dbReference type="EMBL" id="CM042009">
    <property type="protein sequence ID" value="KAI3791087.1"/>
    <property type="molecule type" value="Genomic_DNA"/>
</dbReference>
<evidence type="ECO:0000313" key="1">
    <source>
        <dbReference type="EMBL" id="KAI3791087.1"/>
    </source>
</evidence>
<name>A0ACB9H6C7_CICIN</name>
<reference evidence="2" key="1">
    <citation type="journal article" date="2022" name="Mol. Ecol. Resour.">
        <title>The genomes of chicory, endive, great burdock and yacon provide insights into Asteraceae palaeo-polyploidization history and plant inulin production.</title>
        <authorList>
            <person name="Fan W."/>
            <person name="Wang S."/>
            <person name="Wang H."/>
            <person name="Wang A."/>
            <person name="Jiang F."/>
            <person name="Liu H."/>
            <person name="Zhao H."/>
            <person name="Xu D."/>
            <person name="Zhang Y."/>
        </authorList>
    </citation>
    <scope>NUCLEOTIDE SEQUENCE [LARGE SCALE GENOMIC DNA]</scope>
    <source>
        <strain evidence="2">cv. Punajuju</strain>
    </source>
</reference>
<evidence type="ECO:0000313" key="2">
    <source>
        <dbReference type="Proteomes" id="UP001055811"/>
    </source>
</evidence>
<accession>A0ACB9H6C7</accession>